<sequence>MAHEGSPPWASDLRASFGNLDSRFTSLDAELRGGMPPLRGDVNAAAARMDILEARLDAAGGDTDESTRGADDLSQRASRIIKLEGTGASIGHTLANTGKQLENMDRGADPDYNQGTTFVDPRGGRPLQLKLRRDLGLKRRRLFLAMGKIHNKAGTLLQSTQFQVGSNGLGGDINVLGTPQLVASDVSDGTFVGPWDHYWAMHAIRSARYRKYHMCTTAIRACPALATYFDAEAEVCSGLPQLREHKRPVHQQGFALSLSISAYQCFGLSKLQLTLQCYPPSPALMASNERAMQLLNAAPRHSFFQYMVTGLRSVGISIEFPCLRSIGHASQLRLLAKCKILRFTHLCGSTRADTLRCGRGTVVGWDDAEGRWRVVMDDGARKSLKPANIEPCDHAGAEFSAPEDEDASGSDSSPLVPQSRVSVCGIKAQPELNGQLGTVVEWSTERRRWKVLMDDGTGKLFKPANLRASQEDLGGGGFHPPTREHVEEEEEEEGFAQDHFVDGQLSAQAAAAHMGPGSEVLVVGLRARPELNGQRGTVVEWDGAELRWKVAMDDGSGKMFREANLTLCGSPVSFDPDTTRERDIRTSPATSTDRQALVPGTRVVISGIKAQPHLNGSQGVIVEWDEVEARWKVAMDDGSGKMFRPANLSACDSEQPTFQPGSGNPQGVDTEDAVQIFSAPGAGLEIAPGARVVISGIRAQPHLNGKHGTVVDWDGAEGRWKVVMDDGSGKMFKPTNLIACSFQPPATGLDIENPQAVEHEVLPAEPPGATEAIVPGARVVVLGVKAQPHLNGQRGSVVEWDGAEGRWKVLMDDGSGKMFRPANVTSLQHAAPAPAASESELAPAIGSSDASKLASKVDSSEDRHVIMPGSLVVVSGIRAEPHLNGQLGTAVEFDEIGNRWKVLMGDGCGKMFKPANLAAFDSTEAAPTVARADVTPLVLEPDIAQLSLSSKCVIEHTPQAGCPESTQAITAGSRVTVCGVRAQPHLNGQFGTAIEFDNAEGRWNVVMDDGSGKLLRPANLTVCGDAPPARDVAESAGSCPVGVPGIEPSAGSIGAAEVGPEITSGSRVIVSGIKDKPHLNGQIGTAIEFDKAECRWKVAMDNGDGKMFRPANISLCERMPTVPVPIFSEVTCAEEAGHGIVPGSRVTLAGLKTQPHMNGMSGTAVDFDEAEGRWKVAMDDGSGKLLRAANLVVTDRAPTTPAGSNLDHFGSRSVSNEYCSSEVGTGAPPAIVPGSRVVLSGIKAQPHLNGQFGRAVEFDVNEQRWKVAMDDGSGKLLKVTNLTVSDSAPAALAAAKSELAPASSPGDPQHLSESASAEPFETIAPGSRVVVSGISAQSHLNGQLGTAVEFDAGEGRWKVMMDDGSRKMFRPAHLAACEQGTRELSIGRRVRVTGLRSEAHLNGQLGTAIAWASAEERWKVVLDDGSGKLLRPANLEAVEAAQPPRAAAGTGEPEDTGGISVGSRVVATGVRNQPHLDGQAGTAIEWDEVEERWKVLAATRCWRPRTSGQSPRVPRRSSWTTAGGSCSGAAP</sequence>
<feature type="compositionally biased region" description="Low complexity" evidence="1">
    <location>
        <begin position="830"/>
        <end position="844"/>
    </location>
</feature>
<protein>
    <submittedName>
        <fullName evidence="2">Uncharacterized protein</fullName>
    </submittedName>
</protein>
<feature type="region of interest" description="Disordered" evidence="1">
    <location>
        <begin position="1298"/>
        <end position="1317"/>
    </location>
</feature>
<organism evidence="2 3">
    <name type="scientific">Prorocentrum cordatum</name>
    <dbReference type="NCBI Taxonomy" id="2364126"/>
    <lineage>
        <taxon>Eukaryota</taxon>
        <taxon>Sar</taxon>
        <taxon>Alveolata</taxon>
        <taxon>Dinophyceae</taxon>
        <taxon>Prorocentrales</taxon>
        <taxon>Prorocentraceae</taxon>
        <taxon>Prorocentrum</taxon>
    </lineage>
</organism>
<feature type="region of interest" description="Disordered" evidence="1">
    <location>
        <begin position="1440"/>
        <end position="1460"/>
    </location>
</feature>
<comment type="caution">
    <text evidence="2">The sequence shown here is derived from an EMBL/GenBank/DDBJ whole genome shotgun (WGS) entry which is preliminary data.</text>
</comment>
<proteinExistence type="predicted"/>
<dbReference type="Proteomes" id="UP001189429">
    <property type="component" value="Unassembled WGS sequence"/>
</dbReference>
<feature type="non-terminal residue" evidence="2">
    <location>
        <position position="1531"/>
    </location>
</feature>
<name>A0ABN9WQI3_9DINO</name>
<evidence type="ECO:0000313" key="2">
    <source>
        <dbReference type="EMBL" id="CAK0888950.1"/>
    </source>
</evidence>
<feature type="region of interest" description="Disordered" evidence="1">
    <location>
        <begin position="572"/>
        <end position="591"/>
    </location>
</feature>
<accession>A0ABN9WQI3</accession>
<keyword evidence="3" id="KW-1185">Reference proteome</keyword>
<feature type="region of interest" description="Disordered" evidence="1">
    <location>
        <begin position="830"/>
        <end position="849"/>
    </location>
</feature>
<evidence type="ECO:0000313" key="3">
    <source>
        <dbReference type="Proteomes" id="UP001189429"/>
    </source>
</evidence>
<evidence type="ECO:0000256" key="1">
    <source>
        <dbReference type="SAM" id="MobiDB-lite"/>
    </source>
</evidence>
<gene>
    <name evidence="2" type="ORF">PCOR1329_LOCUS69626</name>
</gene>
<feature type="region of interest" description="Disordered" evidence="1">
    <location>
        <begin position="385"/>
        <end position="416"/>
    </location>
</feature>
<dbReference type="EMBL" id="CAUYUJ010019152">
    <property type="protein sequence ID" value="CAK0888950.1"/>
    <property type="molecule type" value="Genomic_DNA"/>
</dbReference>
<feature type="region of interest" description="Disordered" evidence="1">
    <location>
        <begin position="1504"/>
        <end position="1531"/>
    </location>
</feature>
<reference evidence="2" key="1">
    <citation type="submission" date="2023-10" db="EMBL/GenBank/DDBJ databases">
        <authorList>
            <person name="Chen Y."/>
            <person name="Shah S."/>
            <person name="Dougan E. K."/>
            <person name="Thang M."/>
            <person name="Chan C."/>
        </authorList>
    </citation>
    <scope>NUCLEOTIDE SEQUENCE [LARGE SCALE GENOMIC DNA]</scope>
</reference>